<dbReference type="EMBL" id="BSNJ01000005">
    <property type="protein sequence ID" value="GLQ21661.1"/>
    <property type="molecule type" value="Genomic_DNA"/>
</dbReference>
<dbReference type="InterPro" id="IPR049031">
    <property type="entry name" value="T2SSK_SAM-like_1st"/>
</dbReference>
<dbReference type="PANTHER" id="PTHR38831:SF1">
    <property type="entry name" value="TYPE II SECRETION SYSTEM PROTEIN K-RELATED"/>
    <property type="match status" value="1"/>
</dbReference>
<dbReference type="NCBIfam" id="NF037980">
    <property type="entry name" value="T2SS_GspK"/>
    <property type="match status" value="1"/>
</dbReference>
<evidence type="ECO:0000313" key="11">
    <source>
        <dbReference type="EMBL" id="GLQ21661.1"/>
    </source>
</evidence>
<dbReference type="Pfam" id="PF21687">
    <property type="entry name" value="T2SSK_1st"/>
    <property type="match status" value="1"/>
</dbReference>
<evidence type="ECO:0000313" key="12">
    <source>
        <dbReference type="Proteomes" id="UP001161390"/>
    </source>
</evidence>
<evidence type="ECO:0000256" key="4">
    <source>
        <dbReference type="ARBA" id="ARBA00022475"/>
    </source>
</evidence>
<dbReference type="InterPro" id="IPR005628">
    <property type="entry name" value="GspK"/>
</dbReference>
<comment type="subcellular location">
    <subcellularLocation>
        <location evidence="1">Cell inner membrane</location>
    </subcellularLocation>
</comment>
<keyword evidence="12" id="KW-1185">Reference proteome</keyword>
<feature type="domain" description="T2SS protein K first SAM-like" evidence="10">
    <location>
        <begin position="106"/>
        <end position="212"/>
    </location>
</feature>
<evidence type="ECO:0000256" key="7">
    <source>
        <dbReference type="ARBA" id="ARBA00022927"/>
    </source>
</evidence>
<reference evidence="11" key="1">
    <citation type="journal article" date="2014" name="Int. J. Syst. Evol. Microbiol.">
        <title>Complete genome of a new Firmicutes species belonging to the dominant human colonic microbiota ('Ruminococcus bicirculans') reveals two chromosomes and a selective capacity to utilize plant glucans.</title>
        <authorList>
            <consortium name="NISC Comparative Sequencing Program"/>
            <person name="Wegmann U."/>
            <person name="Louis P."/>
            <person name="Goesmann A."/>
            <person name="Henrissat B."/>
            <person name="Duncan S.H."/>
            <person name="Flint H.J."/>
        </authorList>
    </citation>
    <scope>NUCLEOTIDE SEQUENCE</scope>
    <source>
        <strain evidence="11">NBRC 108216</strain>
    </source>
</reference>
<keyword evidence="5" id="KW-0997">Cell inner membrane</keyword>
<gene>
    <name evidence="11" type="ORF">GCM10007854_26160</name>
</gene>
<accession>A0ABQ5V2F2</accession>
<evidence type="ECO:0000256" key="9">
    <source>
        <dbReference type="ARBA" id="ARBA00023136"/>
    </source>
</evidence>
<dbReference type="SUPFAM" id="SSF158544">
    <property type="entry name" value="GspK insert domain-like"/>
    <property type="match status" value="2"/>
</dbReference>
<evidence type="ECO:0000259" key="10">
    <source>
        <dbReference type="Pfam" id="PF21687"/>
    </source>
</evidence>
<keyword evidence="6" id="KW-0812">Transmembrane</keyword>
<keyword evidence="7" id="KW-0653">Protein transport</keyword>
<evidence type="ECO:0000256" key="1">
    <source>
        <dbReference type="ARBA" id="ARBA00004533"/>
    </source>
</evidence>
<sequence>MSRDASNREDGTVLLSTLLVLALMSAVALGLLATVRTAITRATSLEAQAQTDLYAQGARDFVQLQLDQFRSVEGSQLNAALATAEPALLPFDNGNIELRIADGTQCMRLSALTDTNGEAQDTEQLIFAALMTALGVDGSRAERIAASIMDWVDADSQTRSLGAEDGVYLSRSDTQGGPHRTANTALQSVTELRSIDGMDEALFQQLLPYLCIGTVGAPTVFNIDGAQLWQAPVLAALLGSDPEAFQLATSLIEGRPSSGYGSSEALLASPILEGFDTAGTQLASIVFAPQRITAETLIRYSGVETAQFLAYEGVDTGRPTLTYRSDGWDEFPSLALARLDNQAGLNEEDAER</sequence>
<evidence type="ECO:0000256" key="5">
    <source>
        <dbReference type="ARBA" id="ARBA00022519"/>
    </source>
</evidence>
<evidence type="ECO:0000256" key="2">
    <source>
        <dbReference type="ARBA" id="ARBA00007246"/>
    </source>
</evidence>
<reference evidence="11" key="2">
    <citation type="submission" date="2023-01" db="EMBL/GenBank/DDBJ databases">
        <title>Draft genome sequence of Algimonas porphyrae strain NBRC 108216.</title>
        <authorList>
            <person name="Sun Q."/>
            <person name="Mori K."/>
        </authorList>
    </citation>
    <scope>NUCLEOTIDE SEQUENCE</scope>
    <source>
        <strain evidence="11">NBRC 108216</strain>
    </source>
</reference>
<proteinExistence type="inferred from homology"/>
<keyword evidence="4" id="KW-1003">Cell membrane</keyword>
<dbReference type="Gene3D" id="3.30.1300.30">
    <property type="entry name" value="GSPII I/J protein-like"/>
    <property type="match status" value="1"/>
</dbReference>
<dbReference type="Proteomes" id="UP001161390">
    <property type="component" value="Unassembled WGS sequence"/>
</dbReference>
<protein>
    <recommendedName>
        <fullName evidence="10">T2SS protein K first SAM-like domain-containing protein</fullName>
    </recommendedName>
</protein>
<evidence type="ECO:0000256" key="6">
    <source>
        <dbReference type="ARBA" id="ARBA00022692"/>
    </source>
</evidence>
<comment type="similarity">
    <text evidence="2">Belongs to the GSP K family.</text>
</comment>
<dbReference type="Gene3D" id="1.10.40.60">
    <property type="entry name" value="EpsJ-like"/>
    <property type="match status" value="2"/>
</dbReference>
<evidence type="ECO:0000256" key="3">
    <source>
        <dbReference type="ARBA" id="ARBA00022448"/>
    </source>
</evidence>
<name>A0ABQ5V2F2_9PROT</name>
<comment type="caution">
    <text evidence="11">The sequence shown here is derived from an EMBL/GenBank/DDBJ whole genome shotgun (WGS) entry which is preliminary data.</text>
</comment>
<keyword evidence="3" id="KW-0813">Transport</keyword>
<dbReference type="InterPro" id="IPR038072">
    <property type="entry name" value="GspK_central_sf"/>
</dbReference>
<keyword evidence="8" id="KW-1133">Transmembrane helix</keyword>
<dbReference type="PANTHER" id="PTHR38831">
    <property type="entry name" value="TYPE II SECRETION SYSTEM PROTEIN K"/>
    <property type="match status" value="1"/>
</dbReference>
<keyword evidence="9" id="KW-0472">Membrane</keyword>
<organism evidence="11 12">
    <name type="scientific">Algimonas porphyrae</name>
    <dbReference type="NCBI Taxonomy" id="1128113"/>
    <lineage>
        <taxon>Bacteria</taxon>
        <taxon>Pseudomonadati</taxon>
        <taxon>Pseudomonadota</taxon>
        <taxon>Alphaproteobacteria</taxon>
        <taxon>Maricaulales</taxon>
        <taxon>Robiginitomaculaceae</taxon>
        <taxon>Algimonas</taxon>
    </lineage>
</organism>
<dbReference type="RefSeq" id="WP_284373429.1">
    <property type="nucleotide sequence ID" value="NZ_BSNJ01000005.1"/>
</dbReference>
<evidence type="ECO:0000256" key="8">
    <source>
        <dbReference type="ARBA" id="ARBA00022989"/>
    </source>
</evidence>